<dbReference type="KEGG" id="tmn:UCRPA7_3282"/>
<reference evidence="7" key="1">
    <citation type="journal article" date="2013" name="Genome Announc.">
        <title>Draft genome sequence of the ascomycete Phaeoacremonium aleophilum strain UCR-PA7, a causal agent of the esca disease complex in grapevines.</title>
        <authorList>
            <person name="Blanco-Ulate B."/>
            <person name="Rolshausen P."/>
            <person name="Cantu D."/>
        </authorList>
    </citation>
    <scope>NUCLEOTIDE SEQUENCE [LARGE SCALE GENOMIC DNA]</scope>
    <source>
        <strain evidence="7">UCR-PA7</strain>
    </source>
</reference>
<dbReference type="SUPFAM" id="SSF50729">
    <property type="entry name" value="PH domain-like"/>
    <property type="match status" value="1"/>
</dbReference>
<dbReference type="eggNOG" id="KOG2868">
    <property type="taxonomic scope" value="Eukaryota"/>
</dbReference>
<evidence type="ECO:0000256" key="2">
    <source>
        <dbReference type="ARBA" id="ARBA00008778"/>
    </source>
</evidence>
<dbReference type="GO" id="GO:0000932">
    <property type="term" value="C:P-body"/>
    <property type="evidence" value="ECO:0007669"/>
    <property type="project" value="TreeGrafter"/>
</dbReference>
<evidence type="ECO:0000256" key="1">
    <source>
        <dbReference type="ARBA" id="ARBA00004496"/>
    </source>
</evidence>
<evidence type="ECO:0000256" key="4">
    <source>
        <dbReference type="ARBA" id="ARBA00022664"/>
    </source>
</evidence>
<accession>R8BPG1</accession>
<protein>
    <submittedName>
        <fullName evidence="6">Putative dcp1-like decapping family protein</fullName>
    </submittedName>
</protein>
<evidence type="ECO:0000256" key="5">
    <source>
        <dbReference type="SAM" id="MobiDB-lite"/>
    </source>
</evidence>
<dbReference type="EMBL" id="KB933039">
    <property type="protein sequence ID" value="EOO01226.1"/>
    <property type="molecule type" value="Genomic_DNA"/>
</dbReference>
<dbReference type="GO" id="GO:0031087">
    <property type="term" value="P:deadenylation-independent decapping of nuclear-transcribed mRNA"/>
    <property type="evidence" value="ECO:0007669"/>
    <property type="project" value="TreeGrafter"/>
</dbReference>
<comment type="subcellular location">
    <subcellularLocation>
        <location evidence="1">Cytoplasm</location>
    </subcellularLocation>
</comment>
<dbReference type="Proteomes" id="UP000014074">
    <property type="component" value="Unassembled WGS sequence"/>
</dbReference>
<proteinExistence type="inferred from homology"/>
<dbReference type="Pfam" id="PF06058">
    <property type="entry name" value="DCP1"/>
    <property type="match status" value="1"/>
</dbReference>
<dbReference type="CDD" id="cd13182">
    <property type="entry name" value="EVH1-like_Dcp1"/>
    <property type="match status" value="1"/>
</dbReference>
<feature type="compositionally biased region" description="Basic residues" evidence="5">
    <location>
        <begin position="1"/>
        <end position="15"/>
    </location>
</feature>
<dbReference type="OrthoDB" id="255837at2759"/>
<dbReference type="GO" id="GO:0003729">
    <property type="term" value="F:mRNA binding"/>
    <property type="evidence" value="ECO:0007669"/>
    <property type="project" value="TreeGrafter"/>
</dbReference>
<sequence>MSRATPRKSRHRHHPSSGGVGVGAGGYAGGPRAIVASDYESDAAHYMETRDFTPAPHLLHRTNTDLNLSVLQRYLPSIQAIVSIAANAVIYIFSPDTQSWDKSGVEGTLFVCEQEPLLIRGTAVPRSCVFVLNRRGLDNVVLDLSKVSYCEFAQELLIFNVDGPGSGSSVQEAQEAATQKVVGVWMHADQDDTREVNTGIIQEAWKRVRLAGEALAGSNADSDAAAGAANAGVDGGQESLGPAMQAMGRRLSLSDLFGQSNGNAQLG</sequence>
<dbReference type="InterPro" id="IPR010334">
    <property type="entry name" value="Dcp1"/>
</dbReference>
<dbReference type="GO" id="GO:0008047">
    <property type="term" value="F:enzyme activator activity"/>
    <property type="evidence" value="ECO:0007669"/>
    <property type="project" value="InterPro"/>
</dbReference>
<gene>
    <name evidence="6" type="ORF">UCRPA7_3282</name>
</gene>
<keyword evidence="7" id="KW-1185">Reference proteome</keyword>
<evidence type="ECO:0000313" key="6">
    <source>
        <dbReference type="EMBL" id="EOO01226.1"/>
    </source>
</evidence>
<dbReference type="RefSeq" id="XP_007914037.1">
    <property type="nucleotide sequence ID" value="XM_007915846.1"/>
</dbReference>
<evidence type="ECO:0000256" key="3">
    <source>
        <dbReference type="ARBA" id="ARBA00022490"/>
    </source>
</evidence>
<dbReference type="AlphaFoldDB" id="R8BPG1"/>
<dbReference type="PANTHER" id="PTHR16290:SF0">
    <property type="entry name" value="DECAPPING PROTEIN 1, ISOFORM A"/>
    <property type="match status" value="1"/>
</dbReference>
<feature type="region of interest" description="Disordered" evidence="5">
    <location>
        <begin position="1"/>
        <end position="25"/>
    </location>
</feature>
<organism evidence="6 7">
    <name type="scientific">Phaeoacremonium minimum (strain UCR-PA7)</name>
    <name type="common">Esca disease fungus</name>
    <name type="synonym">Togninia minima</name>
    <dbReference type="NCBI Taxonomy" id="1286976"/>
    <lineage>
        <taxon>Eukaryota</taxon>
        <taxon>Fungi</taxon>
        <taxon>Dikarya</taxon>
        <taxon>Ascomycota</taxon>
        <taxon>Pezizomycotina</taxon>
        <taxon>Sordariomycetes</taxon>
        <taxon>Sordariomycetidae</taxon>
        <taxon>Togniniales</taxon>
        <taxon>Togniniaceae</taxon>
        <taxon>Phaeoacremonium</taxon>
    </lineage>
</organism>
<comment type="similarity">
    <text evidence="2">Belongs to the DCP1 family.</text>
</comment>
<dbReference type="PANTHER" id="PTHR16290">
    <property type="entry name" value="TRANSCRIPTION FACTOR SMIF DECAPPING ENZYME DCP1"/>
    <property type="match status" value="1"/>
</dbReference>
<dbReference type="GO" id="GO:0000290">
    <property type="term" value="P:deadenylation-dependent decapping of nuclear-transcribed mRNA"/>
    <property type="evidence" value="ECO:0007669"/>
    <property type="project" value="InterPro"/>
</dbReference>
<dbReference type="Gene3D" id="2.30.29.30">
    <property type="entry name" value="Pleckstrin-homology domain (PH domain)/Phosphotyrosine-binding domain (PTB)"/>
    <property type="match status" value="1"/>
</dbReference>
<name>R8BPG1_PHAM7</name>
<dbReference type="HOGENOM" id="CLU_058649_2_0_1"/>
<dbReference type="GeneID" id="19323615"/>
<keyword evidence="3" id="KW-0963">Cytoplasm</keyword>
<keyword evidence="4" id="KW-0507">mRNA processing</keyword>
<evidence type="ECO:0000313" key="7">
    <source>
        <dbReference type="Proteomes" id="UP000014074"/>
    </source>
</evidence>
<dbReference type="InterPro" id="IPR011993">
    <property type="entry name" value="PH-like_dom_sf"/>
</dbReference>
<dbReference type="GO" id="GO:0006397">
    <property type="term" value="P:mRNA processing"/>
    <property type="evidence" value="ECO:0007669"/>
    <property type="project" value="UniProtKB-KW"/>
</dbReference>